<dbReference type="EMBL" id="RRZB01000030">
    <property type="protein sequence ID" value="MBE0464279.1"/>
    <property type="molecule type" value="Genomic_DNA"/>
</dbReference>
<proteinExistence type="predicted"/>
<dbReference type="Gene3D" id="1.10.287.70">
    <property type="match status" value="1"/>
</dbReference>
<accession>A0ABR9G0A9</accession>
<keyword evidence="3" id="KW-1185">Reference proteome</keyword>
<sequence length="226" mass="26350">MVGLNKTYSRVFLFTSGVLIFGLLIPYSKNEMWAFILLLFLSAILFVFVFVLVNAVEKLVKNKFSSVRELQFLFVILVFLYAGIYFLLGLADIDERLIRGLREIREYSNYKLYTVNGFFEYLHDVFLTYFNSLYYSIVIMSTLGDSGIVIKNTFVRLIVVSQVIATLSLTIFKIVEHYSNHSLVEARMSELKILNEIKNINRDGLEDGKPRLLKELLRKIFNKHKR</sequence>
<reference evidence="2 3" key="1">
    <citation type="submission" date="2020-07" db="EMBL/GenBank/DDBJ databases">
        <title>Halophilic bacteria isolated from french cheeses.</title>
        <authorList>
            <person name="Kothe C.I."/>
            <person name="Farah-Kraiem B."/>
            <person name="Renault P."/>
            <person name="Dridi B."/>
        </authorList>
    </citation>
    <scope>NUCLEOTIDE SEQUENCE [LARGE SCALE GENOMIC DNA]</scope>
    <source>
        <strain evidence="2 3">FME20</strain>
    </source>
</reference>
<name>A0ABR9G0A9_9GAMM</name>
<keyword evidence="1" id="KW-0812">Transmembrane</keyword>
<gene>
    <name evidence="2" type="ORF">EI547_12565</name>
</gene>
<evidence type="ECO:0000256" key="1">
    <source>
        <dbReference type="SAM" id="Phobius"/>
    </source>
</evidence>
<feature type="transmembrane region" description="Helical" evidence="1">
    <location>
        <begin position="72"/>
        <end position="91"/>
    </location>
</feature>
<comment type="caution">
    <text evidence="2">The sequence shown here is derived from an EMBL/GenBank/DDBJ whole genome shotgun (WGS) entry which is preliminary data.</text>
</comment>
<keyword evidence="1" id="KW-1133">Transmembrane helix</keyword>
<feature type="transmembrane region" description="Helical" evidence="1">
    <location>
        <begin position="33"/>
        <end position="52"/>
    </location>
</feature>
<feature type="transmembrane region" description="Helical" evidence="1">
    <location>
        <begin position="157"/>
        <end position="175"/>
    </location>
</feature>
<evidence type="ECO:0000313" key="2">
    <source>
        <dbReference type="EMBL" id="MBE0464279.1"/>
    </source>
</evidence>
<protein>
    <recommendedName>
        <fullName evidence="4">Potassium channel domain-containing protein</fullName>
    </recommendedName>
</protein>
<dbReference type="Proteomes" id="UP001645038">
    <property type="component" value="Unassembled WGS sequence"/>
</dbReference>
<dbReference type="SUPFAM" id="SSF81324">
    <property type="entry name" value="Voltage-gated potassium channels"/>
    <property type="match status" value="1"/>
</dbReference>
<organism evidence="2 3">
    <name type="scientific">Halomonas colorata</name>
    <dbReference type="NCBI Taxonomy" id="2742615"/>
    <lineage>
        <taxon>Bacteria</taxon>
        <taxon>Pseudomonadati</taxon>
        <taxon>Pseudomonadota</taxon>
        <taxon>Gammaproteobacteria</taxon>
        <taxon>Oceanospirillales</taxon>
        <taxon>Halomonadaceae</taxon>
        <taxon>Halomonas</taxon>
    </lineage>
</organism>
<keyword evidence="1" id="KW-0472">Membrane</keyword>
<feature type="transmembrane region" description="Helical" evidence="1">
    <location>
        <begin position="7"/>
        <end position="27"/>
    </location>
</feature>
<evidence type="ECO:0008006" key="4">
    <source>
        <dbReference type="Google" id="ProtNLM"/>
    </source>
</evidence>
<feature type="transmembrane region" description="Helical" evidence="1">
    <location>
        <begin position="132"/>
        <end position="150"/>
    </location>
</feature>
<dbReference type="RefSeq" id="WP_192538787.1">
    <property type="nucleotide sequence ID" value="NZ_RRZB01000030.1"/>
</dbReference>
<evidence type="ECO:0000313" key="3">
    <source>
        <dbReference type="Proteomes" id="UP001645038"/>
    </source>
</evidence>